<reference evidence="1 2" key="1">
    <citation type="submission" date="2016-03" db="EMBL/GenBank/DDBJ databases">
        <title>Complete genome sequence of Pedobacter cryoconitis PAMC 27485.</title>
        <authorList>
            <person name="Lee J."/>
            <person name="Kim O.-S."/>
        </authorList>
    </citation>
    <scope>NUCLEOTIDE SEQUENCE [LARGE SCALE GENOMIC DNA]</scope>
    <source>
        <strain evidence="1 2">PAMC 27485</strain>
    </source>
</reference>
<protein>
    <submittedName>
        <fullName evidence="1">Glycosyltransferase</fullName>
    </submittedName>
</protein>
<gene>
    <name evidence="1" type="ORF">AY601_2355</name>
</gene>
<dbReference type="PATRIC" id="fig|188932.3.peg.2464"/>
<dbReference type="KEGG" id="pcm:AY601_2355"/>
<dbReference type="Proteomes" id="UP000071561">
    <property type="component" value="Chromosome"/>
</dbReference>
<evidence type="ECO:0000313" key="1">
    <source>
        <dbReference type="EMBL" id="AMP99249.1"/>
    </source>
</evidence>
<dbReference type="RefSeq" id="WP_068400977.1">
    <property type="nucleotide sequence ID" value="NZ_CP014504.1"/>
</dbReference>
<keyword evidence="2" id="KW-1185">Reference proteome</keyword>
<organism evidence="1 2">
    <name type="scientific">Pedobacter cryoconitis</name>
    <dbReference type="NCBI Taxonomy" id="188932"/>
    <lineage>
        <taxon>Bacteria</taxon>
        <taxon>Pseudomonadati</taxon>
        <taxon>Bacteroidota</taxon>
        <taxon>Sphingobacteriia</taxon>
        <taxon>Sphingobacteriales</taxon>
        <taxon>Sphingobacteriaceae</taxon>
        <taxon>Pedobacter</taxon>
    </lineage>
</organism>
<sequence length="228" mass="26701">MKSFVDMAPKNLLCFSHLRWDFLLQRPQQLLLRFAEHTNIYYVENPVFDAKEDPYLSFGTRSETLWKMVPHLRAGLTSSQITKSLGQLMDAFLENAKLEDWTFWYYAASALTFTKKYKPGIIVYDCMDEVSMFRRCPEEMSILEKKLVEKADLIFTQSYTIPASKKVFHPSVYPFPSTGSLEDTAQILSWDDTYTAMSHLIRDASAGKRSQYEYYQNKNYNRQLFSFS</sequence>
<dbReference type="EMBL" id="CP014504">
    <property type="protein sequence ID" value="AMP99249.1"/>
    <property type="molecule type" value="Genomic_DNA"/>
</dbReference>
<keyword evidence="1" id="KW-0808">Transferase</keyword>
<evidence type="ECO:0000313" key="2">
    <source>
        <dbReference type="Proteomes" id="UP000071561"/>
    </source>
</evidence>
<dbReference type="GO" id="GO:0016740">
    <property type="term" value="F:transferase activity"/>
    <property type="evidence" value="ECO:0007669"/>
    <property type="project" value="UniProtKB-KW"/>
</dbReference>
<accession>A0A127VDA2</accession>
<name>A0A127VDA2_9SPHI</name>
<dbReference type="AlphaFoldDB" id="A0A127VDA2"/>
<dbReference type="OrthoDB" id="9816564at2"/>
<proteinExistence type="predicted"/>